<dbReference type="EMBL" id="MEIA01000008">
    <property type="protein sequence ID" value="OJF15874.1"/>
    <property type="molecule type" value="Genomic_DNA"/>
</dbReference>
<proteinExistence type="predicted"/>
<comment type="caution">
    <text evidence="1">The sequence shown here is derived from an EMBL/GenBank/DDBJ whole genome shotgun (WGS) entry which is preliminary data.</text>
</comment>
<accession>A0A1K0GF44</accession>
<dbReference type="Proteomes" id="UP000182486">
    <property type="component" value="Unassembled WGS sequence"/>
</dbReference>
<name>A0A1K0GF44_9ACTN</name>
<keyword evidence="2" id="KW-1185">Reference proteome</keyword>
<organism evidence="1 2">
    <name type="scientific">Couchioplanes caeruleus subsp. caeruleus</name>
    <dbReference type="NCBI Taxonomy" id="56427"/>
    <lineage>
        <taxon>Bacteria</taxon>
        <taxon>Bacillati</taxon>
        <taxon>Actinomycetota</taxon>
        <taxon>Actinomycetes</taxon>
        <taxon>Micromonosporales</taxon>
        <taxon>Micromonosporaceae</taxon>
        <taxon>Couchioplanes</taxon>
    </lineage>
</organism>
<protein>
    <submittedName>
        <fullName evidence="1">Uncharacterized protein</fullName>
    </submittedName>
</protein>
<gene>
    <name evidence="1" type="ORF">BG844_02090</name>
</gene>
<reference evidence="1 2" key="1">
    <citation type="submission" date="2016-09" db="EMBL/GenBank/DDBJ databases">
        <title>Couchioplanes caeruleus draft genome sequence.</title>
        <authorList>
            <person name="Sheehan J."/>
            <person name="Caffrey P."/>
        </authorList>
    </citation>
    <scope>NUCLEOTIDE SEQUENCE [LARGE SCALE GENOMIC DNA]</scope>
    <source>
        <strain evidence="1 2">DSM 43634</strain>
    </source>
</reference>
<evidence type="ECO:0000313" key="1">
    <source>
        <dbReference type="EMBL" id="OJF15874.1"/>
    </source>
</evidence>
<dbReference type="AlphaFoldDB" id="A0A1K0GF44"/>
<evidence type="ECO:0000313" key="2">
    <source>
        <dbReference type="Proteomes" id="UP000182486"/>
    </source>
</evidence>
<sequence>MPEMAMPSGFSTMFSTRAYSSTAVSAPKPAAARRRRWRRAQAVTAKAPETIAASAPVGPASITSSTLLVTTSALTAATGRPPDQAGSVWGLWGVPPRTLGVEIA</sequence>